<organism evidence="5 6">
    <name type="scientific">Mycoplasma capricolum subsp. capripneumoniae 87001</name>
    <dbReference type="NCBI Taxonomy" id="1124992"/>
    <lineage>
        <taxon>Bacteria</taxon>
        <taxon>Bacillati</taxon>
        <taxon>Mycoplasmatota</taxon>
        <taxon>Mollicutes</taxon>
        <taxon>Mycoplasmataceae</taxon>
        <taxon>Mycoplasma</taxon>
    </lineage>
</organism>
<evidence type="ECO:0000256" key="3">
    <source>
        <dbReference type="ARBA" id="ARBA00023125"/>
    </source>
</evidence>
<protein>
    <recommendedName>
        <fullName evidence="4">Type I restriction modification DNA specificity domain-containing protein</fullName>
    </recommendedName>
</protein>
<keyword evidence="2" id="KW-0680">Restriction system</keyword>
<feature type="domain" description="Type I restriction modification DNA specificity" evidence="4">
    <location>
        <begin position="27"/>
        <end position="175"/>
    </location>
</feature>
<dbReference type="InterPro" id="IPR052021">
    <property type="entry name" value="Type-I_RS_S_subunit"/>
</dbReference>
<sequence length="212" mass="25225">MKFQKFCLWFFKISTRFFKKIQKYTHTWEQEKLGEICSINCGSLDANAMEHNGKYDFFTSGVEIYKINKYAFEGPGISIAGNGANMGYLHLTDGKYTAYQRTYILQNIEVNRMFLYCTLLNNFLPKCEKLTKFGGVPYLVLEQIYNHMIFRPTYNEQTKISSLFSNLDSLITIHQWECNFWKFRNFVFDFLKFQLDFLKKYKNTLTLENSEK</sequence>
<dbReference type="PANTHER" id="PTHR30408">
    <property type="entry name" value="TYPE-1 RESTRICTION ENZYME ECOKI SPECIFICITY PROTEIN"/>
    <property type="match status" value="1"/>
</dbReference>
<dbReference type="SUPFAM" id="SSF116734">
    <property type="entry name" value="DNA methylase specificity domain"/>
    <property type="match status" value="1"/>
</dbReference>
<evidence type="ECO:0000259" key="4">
    <source>
        <dbReference type="Pfam" id="PF01420"/>
    </source>
</evidence>
<accession>A0A9N7G728</accession>
<dbReference type="Pfam" id="PF01420">
    <property type="entry name" value="Methylase_S"/>
    <property type="match status" value="1"/>
</dbReference>
<dbReference type="REBASE" id="102335">
    <property type="entry name" value="S.Mca87001ORF62P"/>
</dbReference>
<keyword evidence="3" id="KW-0238">DNA-binding</keyword>
<keyword evidence="6" id="KW-1185">Reference proteome</keyword>
<dbReference type="GO" id="GO:0003677">
    <property type="term" value="F:DNA binding"/>
    <property type="evidence" value="ECO:0007669"/>
    <property type="project" value="UniProtKB-KW"/>
</dbReference>
<dbReference type="Gene3D" id="3.90.220.20">
    <property type="entry name" value="DNA methylase specificity domains"/>
    <property type="match status" value="1"/>
</dbReference>
<name>A0A9N7G728_MYCCC</name>
<dbReference type="KEGG" id="mcai:MCCG_0062"/>
<evidence type="ECO:0000256" key="1">
    <source>
        <dbReference type="ARBA" id="ARBA00010923"/>
    </source>
</evidence>
<dbReference type="InterPro" id="IPR000055">
    <property type="entry name" value="Restrct_endonuc_typeI_TRD"/>
</dbReference>
<evidence type="ECO:0000313" key="6">
    <source>
        <dbReference type="Proteomes" id="UP000031910"/>
    </source>
</evidence>
<evidence type="ECO:0000313" key="5">
    <source>
        <dbReference type="EMBL" id="AJK51064.1"/>
    </source>
</evidence>
<dbReference type="AlphaFoldDB" id="A0A9N7G728"/>
<comment type="similarity">
    <text evidence="1">Belongs to the type-I restriction system S methylase family.</text>
</comment>
<dbReference type="PANTHER" id="PTHR30408:SF13">
    <property type="entry name" value="TYPE I RESTRICTION ENZYME HINDI SPECIFICITY SUBUNIT"/>
    <property type="match status" value="1"/>
</dbReference>
<evidence type="ECO:0000256" key="2">
    <source>
        <dbReference type="ARBA" id="ARBA00022747"/>
    </source>
</evidence>
<dbReference type="InterPro" id="IPR044946">
    <property type="entry name" value="Restrct_endonuc_typeI_TRD_sf"/>
</dbReference>
<dbReference type="EMBL" id="CP006959">
    <property type="protein sequence ID" value="AJK51064.1"/>
    <property type="molecule type" value="Genomic_DNA"/>
</dbReference>
<proteinExistence type="inferred from homology"/>
<dbReference type="GO" id="GO:0009307">
    <property type="term" value="P:DNA restriction-modification system"/>
    <property type="evidence" value="ECO:0007669"/>
    <property type="project" value="UniProtKB-KW"/>
</dbReference>
<gene>
    <name evidence="5" type="ORF">MCCG_0062</name>
</gene>
<dbReference type="Proteomes" id="UP000031910">
    <property type="component" value="Chromosome"/>
</dbReference>
<reference evidence="5 6" key="1">
    <citation type="submission" date="2013-12" db="EMBL/GenBank/DDBJ databases">
        <authorList>
            <person name="Wang R."/>
            <person name="Li Y."/>
            <person name="Zheng H."/>
            <person name="Xin J."/>
        </authorList>
    </citation>
    <scope>NUCLEOTIDE SEQUENCE [LARGE SCALE GENOMIC DNA]</scope>
    <source>
        <strain evidence="5 6">87001</strain>
    </source>
</reference>